<dbReference type="KEGG" id="psco:LY89DRAFT_654124"/>
<comment type="similarity">
    <text evidence="3">Belongs to the flavoprotein pyridine nucleotide cytochrome reductase family.</text>
</comment>
<feature type="binding site" evidence="8">
    <location>
        <position position="104"/>
    </location>
    <ligand>
        <name>FAD</name>
        <dbReference type="ChEBI" id="CHEBI:57692"/>
    </ligand>
</feature>
<evidence type="ECO:0000256" key="7">
    <source>
        <dbReference type="ARBA" id="ARBA00023136"/>
    </source>
</evidence>
<dbReference type="CDD" id="cd06183">
    <property type="entry name" value="cyt_b5_reduct_like"/>
    <property type="match status" value="1"/>
</dbReference>
<comment type="subcellular location">
    <subcellularLocation>
        <location evidence="2">Membrane</location>
    </subcellularLocation>
</comment>
<evidence type="ECO:0000256" key="2">
    <source>
        <dbReference type="ARBA" id="ARBA00004370"/>
    </source>
</evidence>
<dbReference type="PANTHER" id="PTHR19370">
    <property type="entry name" value="NADH-CYTOCHROME B5 REDUCTASE"/>
    <property type="match status" value="1"/>
</dbReference>
<comment type="cofactor">
    <cofactor evidence="1 8">
        <name>FAD</name>
        <dbReference type="ChEBI" id="CHEBI:57692"/>
    </cofactor>
</comment>
<gene>
    <name evidence="10" type="ORF">LY89DRAFT_654124</name>
</gene>
<dbReference type="PROSITE" id="PS51384">
    <property type="entry name" value="FAD_FR"/>
    <property type="match status" value="1"/>
</dbReference>
<keyword evidence="11" id="KW-1185">Reference proteome</keyword>
<sequence length="305" mass="34502">MGFFVPAGIFCLWFDTTYDSSIWRGRTPTPFTIVKRENVSSTAFILTVRPQVSQHHLRDNDPYSEFWNFGTWAVKIVQPELQISRYYTPLPPLDTDRSEKLRFLIRKIEDGEVSVYLDRLSVGGKVKLYEPTGTAGLNSSDDVTDVVFLAGGTGIAPAMGFAYSLLERKHANEGPRIHILWANRRREDCLGGDSHSGTTPREGIRRNRLVKELDDLQQKHPDRLFVDYFVDEEGTTIDANRIWQATKTTSAQSGTPTKMLLVSGPEGFVDYFAGMKKWEDGEHKQGDVGGLLGRMRLEGWKVLKL</sequence>
<dbReference type="OrthoDB" id="432685at2759"/>
<dbReference type="GeneID" id="28822008"/>
<evidence type="ECO:0000256" key="8">
    <source>
        <dbReference type="PIRSR" id="PIRSR601834-1"/>
    </source>
</evidence>
<feature type="binding site" evidence="8">
    <location>
        <position position="114"/>
    </location>
    <ligand>
        <name>FAD</name>
        <dbReference type="ChEBI" id="CHEBI:57692"/>
    </ligand>
</feature>
<evidence type="ECO:0000256" key="3">
    <source>
        <dbReference type="ARBA" id="ARBA00006105"/>
    </source>
</evidence>
<dbReference type="STRING" id="149040.A0A194WV85"/>
<evidence type="ECO:0000256" key="4">
    <source>
        <dbReference type="ARBA" id="ARBA00022630"/>
    </source>
</evidence>
<dbReference type="RefSeq" id="XP_018065857.1">
    <property type="nucleotide sequence ID" value="XM_018212282.1"/>
</dbReference>
<dbReference type="Pfam" id="PF00970">
    <property type="entry name" value="FAD_binding_6"/>
    <property type="match status" value="1"/>
</dbReference>
<feature type="domain" description="FAD-binding FR-type" evidence="9">
    <location>
        <begin position="26"/>
        <end position="138"/>
    </location>
</feature>
<accession>A0A194WV85</accession>
<protein>
    <recommendedName>
        <fullName evidence="9">FAD-binding FR-type domain-containing protein</fullName>
    </recommendedName>
</protein>
<dbReference type="Gene3D" id="2.40.30.10">
    <property type="entry name" value="Translation factors"/>
    <property type="match status" value="1"/>
</dbReference>
<evidence type="ECO:0000313" key="10">
    <source>
        <dbReference type="EMBL" id="KUJ11502.1"/>
    </source>
</evidence>
<dbReference type="InterPro" id="IPR017938">
    <property type="entry name" value="Riboflavin_synthase-like_b-brl"/>
</dbReference>
<dbReference type="InParanoid" id="A0A194WV85"/>
<reference evidence="10 11" key="1">
    <citation type="submission" date="2015-10" db="EMBL/GenBank/DDBJ databases">
        <title>Full genome of DAOMC 229536 Phialocephala scopiformis, a fungal endophyte of spruce producing the potent anti-insectan compound rugulosin.</title>
        <authorList>
            <consortium name="DOE Joint Genome Institute"/>
            <person name="Walker A.K."/>
            <person name="Frasz S.L."/>
            <person name="Seifert K.A."/>
            <person name="Miller J.D."/>
            <person name="Mondo S.J."/>
            <person name="Labutti K."/>
            <person name="Lipzen A."/>
            <person name="Dockter R."/>
            <person name="Kennedy M."/>
            <person name="Grigoriev I.V."/>
            <person name="Spatafora J.W."/>
        </authorList>
    </citation>
    <scope>NUCLEOTIDE SEQUENCE [LARGE SCALE GENOMIC DNA]</scope>
    <source>
        <strain evidence="10 11">CBS 120377</strain>
    </source>
</reference>
<dbReference type="InterPro" id="IPR039261">
    <property type="entry name" value="FNR_nucleotide-bd"/>
</dbReference>
<keyword evidence="5 8" id="KW-0274">FAD</keyword>
<feature type="binding site" evidence="8">
    <location>
        <position position="113"/>
    </location>
    <ligand>
        <name>FAD</name>
        <dbReference type="ChEBI" id="CHEBI:57692"/>
    </ligand>
</feature>
<dbReference type="InterPro" id="IPR001834">
    <property type="entry name" value="CBR-like"/>
</dbReference>
<dbReference type="Gene3D" id="3.40.50.80">
    <property type="entry name" value="Nucleotide-binding domain of ferredoxin-NADP reductase (FNR) module"/>
    <property type="match status" value="1"/>
</dbReference>
<dbReference type="AlphaFoldDB" id="A0A194WV85"/>
<evidence type="ECO:0000256" key="5">
    <source>
        <dbReference type="ARBA" id="ARBA00022827"/>
    </source>
</evidence>
<keyword evidence="7" id="KW-0472">Membrane</keyword>
<dbReference type="InterPro" id="IPR017927">
    <property type="entry name" value="FAD-bd_FR_type"/>
</dbReference>
<dbReference type="GO" id="GO:0016020">
    <property type="term" value="C:membrane"/>
    <property type="evidence" value="ECO:0007669"/>
    <property type="project" value="UniProtKB-SubCell"/>
</dbReference>
<dbReference type="EMBL" id="KQ947426">
    <property type="protein sequence ID" value="KUJ11502.1"/>
    <property type="molecule type" value="Genomic_DNA"/>
</dbReference>
<proteinExistence type="inferred from homology"/>
<dbReference type="PANTHER" id="PTHR19370:SF189">
    <property type="entry name" value="CYTOCHROME C MITOCHONDRIAL IMPORT FACTOR CYC2"/>
    <property type="match status" value="1"/>
</dbReference>
<organism evidence="10 11">
    <name type="scientific">Mollisia scopiformis</name>
    <name type="common">Conifer needle endophyte fungus</name>
    <name type="synonym">Phialocephala scopiformis</name>
    <dbReference type="NCBI Taxonomy" id="149040"/>
    <lineage>
        <taxon>Eukaryota</taxon>
        <taxon>Fungi</taxon>
        <taxon>Dikarya</taxon>
        <taxon>Ascomycota</taxon>
        <taxon>Pezizomycotina</taxon>
        <taxon>Leotiomycetes</taxon>
        <taxon>Helotiales</taxon>
        <taxon>Mollisiaceae</taxon>
        <taxon>Mollisia</taxon>
    </lineage>
</organism>
<evidence type="ECO:0000256" key="1">
    <source>
        <dbReference type="ARBA" id="ARBA00001974"/>
    </source>
</evidence>
<dbReference type="GO" id="GO:0016491">
    <property type="term" value="F:oxidoreductase activity"/>
    <property type="evidence" value="ECO:0007669"/>
    <property type="project" value="UniProtKB-KW"/>
</dbReference>
<dbReference type="GO" id="GO:0005739">
    <property type="term" value="C:mitochondrion"/>
    <property type="evidence" value="ECO:0007669"/>
    <property type="project" value="TreeGrafter"/>
</dbReference>
<evidence type="ECO:0000256" key="6">
    <source>
        <dbReference type="ARBA" id="ARBA00023002"/>
    </source>
</evidence>
<feature type="binding site" evidence="8">
    <location>
        <position position="85"/>
    </location>
    <ligand>
        <name>FAD</name>
        <dbReference type="ChEBI" id="CHEBI:57692"/>
    </ligand>
</feature>
<dbReference type="SUPFAM" id="SSF52343">
    <property type="entry name" value="Ferredoxin reductase-like, C-terminal NADP-linked domain"/>
    <property type="match status" value="1"/>
</dbReference>
<feature type="binding site" evidence="8">
    <location>
        <position position="87"/>
    </location>
    <ligand>
        <name>FAD</name>
        <dbReference type="ChEBI" id="CHEBI:57692"/>
    </ligand>
</feature>
<dbReference type="InterPro" id="IPR008333">
    <property type="entry name" value="Cbr1-like_FAD-bd_dom"/>
</dbReference>
<keyword evidence="4 8" id="KW-0285">Flavoprotein</keyword>
<evidence type="ECO:0000313" key="11">
    <source>
        <dbReference type="Proteomes" id="UP000070700"/>
    </source>
</evidence>
<dbReference type="Proteomes" id="UP000070700">
    <property type="component" value="Unassembled WGS sequence"/>
</dbReference>
<dbReference type="SUPFAM" id="SSF63380">
    <property type="entry name" value="Riboflavin synthase domain-like"/>
    <property type="match status" value="1"/>
</dbReference>
<evidence type="ECO:0000259" key="9">
    <source>
        <dbReference type="PROSITE" id="PS51384"/>
    </source>
</evidence>
<name>A0A194WV85_MOLSC</name>
<keyword evidence="6" id="KW-0560">Oxidoreductase</keyword>